<name>A0A059CR25_EUCGR</name>
<keyword evidence="2" id="KW-0472">Membrane</keyword>
<protein>
    <submittedName>
        <fullName evidence="4">Uncharacterized protein</fullName>
    </submittedName>
</protein>
<feature type="chain" id="PRO_5001569536" evidence="3">
    <location>
        <begin position="19"/>
        <end position="437"/>
    </location>
</feature>
<accession>A0A059CR25</accession>
<evidence type="ECO:0000313" key="4">
    <source>
        <dbReference type="EMBL" id="KCW80636.1"/>
    </source>
</evidence>
<feature type="signal peptide" evidence="3">
    <location>
        <begin position="1"/>
        <end position="18"/>
    </location>
</feature>
<feature type="transmembrane region" description="Helical" evidence="2">
    <location>
        <begin position="358"/>
        <end position="379"/>
    </location>
</feature>
<feature type="region of interest" description="Disordered" evidence="1">
    <location>
        <begin position="243"/>
        <end position="349"/>
    </location>
</feature>
<dbReference type="EMBL" id="KK198755">
    <property type="protein sequence ID" value="KCW80636.1"/>
    <property type="molecule type" value="Genomic_DNA"/>
</dbReference>
<dbReference type="Gramene" id="KCW80636">
    <property type="protein sequence ID" value="KCW80636"/>
    <property type="gene ID" value="EUGRSUZ_C02013"/>
</dbReference>
<feature type="compositionally biased region" description="Basic and acidic residues" evidence="1">
    <location>
        <begin position="292"/>
        <end position="307"/>
    </location>
</feature>
<feature type="compositionally biased region" description="Low complexity" evidence="1">
    <location>
        <begin position="311"/>
        <end position="325"/>
    </location>
</feature>
<dbReference type="AlphaFoldDB" id="A0A059CR25"/>
<feature type="compositionally biased region" description="Basic and acidic residues" evidence="1">
    <location>
        <begin position="138"/>
        <end position="167"/>
    </location>
</feature>
<reference evidence="4" key="1">
    <citation type="submission" date="2013-07" db="EMBL/GenBank/DDBJ databases">
        <title>The genome of Eucalyptus grandis.</title>
        <authorList>
            <person name="Schmutz J."/>
            <person name="Hayes R."/>
            <person name="Myburg A."/>
            <person name="Tuskan G."/>
            <person name="Grattapaglia D."/>
            <person name="Rokhsar D.S."/>
        </authorList>
    </citation>
    <scope>NUCLEOTIDE SEQUENCE</scope>
    <source>
        <tissue evidence="4">Leaf extractions</tissue>
    </source>
</reference>
<evidence type="ECO:0000256" key="1">
    <source>
        <dbReference type="SAM" id="MobiDB-lite"/>
    </source>
</evidence>
<feature type="region of interest" description="Disordered" evidence="1">
    <location>
        <begin position="128"/>
        <end position="169"/>
    </location>
</feature>
<dbReference type="InParanoid" id="A0A059CR25"/>
<gene>
    <name evidence="4" type="ORF">EUGRSUZ_C02013</name>
</gene>
<proteinExistence type="predicted"/>
<keyword evidence="2" id="KW-0812">Transmembrane</keyword>
<keyword evidence="3" id="KW-0732">Signal</keyword>
<sequence length="437" mass="50448">MIALVVVVVLLLAHGEEGHRPGGGQEGEVLGPAEDPAPLVEGVLRLLQILGAAHRLRQVRLRQVAERLRFPGEMVRQPPPASTNAPIRPKISRFFLHKNEPFCESNGILTMDFLQIATRTSMKIFSTMTEKGKKSKPARKENTVAERRNRLDGKRVLERSQRSERSEPAAFPRAPLGILRRRHHAVLLFLLVAIARDSDRRRLRRRRVLLLLLLLLLLRLRRPAGPEPRLQIVSGLRRGRRALPGERRLRAHLDPQRRPHQHLHERPRNPFPSRLVPKRPLQIPPKPPPETGEEKLHKTEEKKRGSNEIKSTLASPSSSSPLGLPNLDRASGHQSLSPSARRQKEEDLGRTTVSWDKILAMASLGYRLYPFLYLLYIGTQRRRRRRRRRRRKPLLPDERERNRVFFFSQVGRDKNERVQQDRASGYLLRQINKEIET</sequence>
<organism evidence="4">
    <name type="scientific">Eucalyptus grandis</name>
    <name type="common">Flooded gum</name>
    <dbReference type="NCBI Taxonomy" id="71139"/>
    <lineage>
        <taxon>Eukaryota</taxon>
        <taxon>Viridiplantae</taxon>
        <taxon>Streptophyta</taxon>
        <taxon>Embryophyta</taxon>
        <taxon>Tracheophyta</taxon>
        <taxon>Spermatophyta</taxon>
        <taxon>Magnoliopsida</taxon>
        <taxon>eudicotyledons</taxon>
        <taxon>Gunneridae</taxon>
        <taxon>Pentapetalae</taxon>
        <taxon>rosids</taxon>
        <taxon>malvids</taxon>
        <taxon>Myrtales</taxon>
        <taxon>Myrtaceae</taxon>
        <taxon>Myrtoideae</taxon>
        <taxon>Eucalypteae</taxon>
        <taxon>Eucalyptus</taxon>
    </lineage>
</organism>
<evidence type="ECO:0000256" key="3">
    <source>
        <dbReference type="SAM" id="SignalP"/>
    </source>
</evidence>
<keyword evidence="2" id="KW-1133">Transmembrane helix</keyword>
<feature type="compositionally biased region" description="Basic and acidic residues" evidence="1">
    <location>
        <begin position="243"/>
        <end position="268"/>
    </location>
</feature>
<evidence type="ECO:0000256" key="2">
    <source>
        <dbReference type="SAM" id="Phobius"/>
    </source>
</evidence>